<name>A0A1I7YU13_9BILA</name>
<keyword evidence="2" id="KW-1185">Reference proteome</keyword>
<evidence type="ECO:0000256" key="1">
    <source>
        <dbReference type="SAM" id="MobiDB-lite"/>
    </source>
</evidence>
<evidence type="ECO:0000313" key="2">
    <source>
        <dbReference type="Proteomes" id="UP000095287"/>
    </source>
</evidence>
<sequence>MVTFLTGMQPEAKAKKRPDGRRSSRRRSVISETESLLPRSFCKHSHDQKMTRLRVSGSLPVEQGSDEGVVLQECYVQCQISQP</sequence>
<proteinExistence type="predicted"/>
<protein>
    <submittedName>
        <fullName evidence="3">Uncharacterized protein</fullName>
    </submittedName>
</protein>
<dbReference type="AlphaFoldDB" id="A0A1I7YU13"/>
<feature type="region of interest" description="Disordered" evidence="1">
    <location>
        <begin position="1"/>
        <end position="32"/>
    </location>
</feature>
<accession>A0A1I7YU13</accession>
<feature type="compositionally biased region" description="Basic residues" evidence="1">
    <location>
        <begin position="14"/>
        <end position="28"/>
    </location>
</feature>
<reference evidence="3" key="1">
    <citation type="submission" date="2016-11" db="UniProtKB">
        <authorList>
            <consortium name="WormBaseParasite"/>
        </authorList>
    </citation>
    <scope>IDENTIFICATION</scope>
</reference>
<dbReference type="WBParaSite" id="L893_g19693.t1">
    <property type="protein sequence ID" value="L893_g19693.t1"/>
    <property type="gene ID" value="L893_g19693"/>
</dbReference>
<evidence type="ECO:0000313" key="3">
    <source>
        <dbReference type="WBParaSite" id="L893_g19693.t1"/>
    </source>
</evidence>
<dbReference type="Proteomes" id="UP000095287">
    <property type="component" value="Unplaced"/>
</dbReference>
<organism evidence="2 3">
    <name type="scientific">Steinernema glaseri</name>
    <dbReference type="NCBI Taxonomy" id="37863"/>
    <lineage>
        <taxon>Eukaryota</taxon>
        <taxon>Metazoa</taxon>
        <taxon>Ecdysozoa</taxon>
        <taxon>Nematoda</taxon>
        <taxon>Chromadorea</taxon>
        <taxon>Rhabditida</taxon>
        <taxon>Tylenchina</taxon>
        <taxon>Panagrolaimomorpha</taxon>
        <taxon>Strongyloidoidea</taxon>
        <taxon>Steinernematidae</taxon>
        <taxon>Steinernema</taxon>
    </lineage>
</organism>